<feature type="region of interest" description="Disordered" evidence="8">
    <location>
        <begin position="103"/>
        <end position="142"/>
    </location>
</feature>
<evidence type="ECO:0000256" key="3">
    <source>
        <dbReference type="ARBA" id="ARBA00022771"/>
    </source>
</evidence>
<evidence type="ECO:0000256" key="1">
    <source>
        <dbReference type="ARBA" id="ARBA00022553"/>
    </source>
</evidence>
<dbReference type="GO" id="GO:0000463">
    <property type="term" value="P:maturation of LSU-rRNA from tricistronic rRNA transcript (SSU-rRNA, 5.8S rRNA, LSU-rRNA)"/>
    <property type="evidence" value="ECO:0007669"/>
    <property type="project" value="TreeGrafter"/>
</dbReference>
<evidence type="ECO:0000256" key="2">
    <source>
        <dbReference type="ARBA" id="ARBA00022723"/>
    </source>
</evidence>
<evidence type="ECO:0000313" key="10">
    <source>
        <dbReference type="EMBL" id="GAC93007.1"/>
    </source>
</evidence>
<dbReference type="RefSeq" id="XP_012186594.1">
    <property type="nucleotide sequence ID" value="XM_012331204.1"/>
</dbReference>
<dbReference type="Pfam" id="PF25790">
    <property type="entry name" value="BCD1"/>
    <property type="match status" value="1"/>
</dbReference>
<feature type="compositionally biased region" description="Low complexity" evidence="8">
    <location>
        <begin position="41"/>
        <end position="68"/>
    </location>
</feature>
<dbReference type="Pfam" id="PF04438">
    <property type="entry name" value="zf-HIT"/>
    <property type="match status" value="1"/>
</dbReference>
<dbReference type="OrthoDB" id="272357at2759"/>
<dbReference type="Gene3D" id="3.30.60.190">
    <property type="match status" value="1"/>
</dbReference>
<feature type="region of interest" description="Disordered" evidence="8">
    <location>
        <begin position="37"/>
        <end position="68"/>
    </location>
</feature>
<dbReference type="SUPFAM" id="SSF144232">
    <property type="entry name" value="HIT/MYND zinc finger-like"/>
    <property type="match status" value="1"/>
</dbReference>
<dbReference type="GO" id="GO:0070761">
    <property type="term" value="C:pre-snoRNP complex"/>
    <property type="evidence" value="ECO:0007669"/>
    <property type="project" value="TreeGrafter"/>
</dbReference>
<dbReference type="InterPro" id="IPR057721">
    <property type="entry name" value="BCD1_alpha/beta"/>
</dbReference>
<keyword evidence="4" id="KW-0862">Zinc</keyword>
<dbReference type="EMBL" id="DF238771">
    <property type="protein sequence ID" value="GAC93007.1"/>
    <property type="molecule type" value="Genomic_DNA"/>
</dbReference>
<protein>
    <recommendedName>
        <fullName evidence="9">HIT-type domain-containing protein</fullName>
    </recommendedName>
</protein>
<evidence type="ECO:0000256" key="6">
    <source>
        <dbReference type="ARBA" id="ARBA00049654"/>
    </source>
</evidence>
<keyword evidence="3 7" id="KW-0863">Zinc-finger</keyword>
<organism evidence="10 11">
    <name type="scientific">Pseudozyma hubeiensis (strain SY62)</name>
    <name type="common">Yeast</name>
    <dbReference type="NCBI Taxonomy" id="1305764"/>
    <lineage>
        <taxon>Eukaryota</taxon>
        <taxon>Fungi</taxon>
        <taxon>Dikarya</taxon>
        <taxon>Basidiomycota</taxon>
        <taxon>Ustilaginomycotina</taxon>
        <taxon>Ustilaginomycetes</taxon>
        <taxon>Ustilaginales</taxon>
        <taxon>Ustilaginaceae</taxon>
        <taxon>Pseudozyma</taxon>
    </lineage>
</organism>
<dbReference type="AlphaFoldDB" id="R9NWX8"/>
<evidence type="ECO:0000256" key="5">
    <source>
        <dbReference type="ARBA" id="ARBA00049598"/>
    </source>
</evidence>
<dbReference type="GO" id="GO:0008270">
    <property type="term" value="F:zinc ion binding"/>
    <property type="evidence" value="ECO:0007669"/>
    <property type="project" value="UniProtKB-UniRule"/>
</dbReference>
<feature type="domain" description="HIT-type" evidence="9">
    <location>
        <begin position="9"/>
        <end position="42"/>
    </location>
</feature>
<evidence type="ECO:0000256" key="4">
    <source>
        <dbReference type="ARBA" id="ARBA00022833"/>
    </source>
</evidence>
<feature type="compositionally biased region" description="Low complexity" evidence="8">
    <location>
        <begin position="388"/>
        <end position="403"/>
    </location>
</feature>
<feature type="region of interest" description="Disordered" evidence="8">
    <location>
        <begin position="328"/>
        <end position="403"/>
    </location>
</feature>
<comment type="similarity">
    <text evidence="6">Belongs to the BCD1 family.</text>
</comment>
<comment type="function">
    <text evidence="5">Required for box C/D snoRNAs accumulation involved in snoRNA processing, snoRNA transport to the nucleolus and ribosome biogenesis.</text>
</comment>
<evidence type="ECO:0000259" key="9">
    <source>
        <dbReference type="PROSITE" id="PS51083"/>
    </source>
</evidence>
<dbReference type="GO" id="GO:0005634">
    <property type="term" value="C:nucleus"/>
    <property type="evidence" value="ECO:0007669"/>
    <property type="project" value="TreeGrafter"/>
</dbReference>
<dbReference type="Proteomes" id="UP000014071">
    <property type="component" value="Unassembled WGS sequence"/>
</dbReference>
<sequence>MPAASTSVCEQCSLQPSKYTCPTCKFRTCSLACTQSHKASHSSTKPTPTTTPSAASTSASTPTPKTDTTAFVPMTAYTEETMMSDYLFLSSISRKTSETGRNILSMNLLPPPPTSTSAETHHKPSASSGGGTRMTNQQRQREQLVKQLHYRRFKVMILPDGMARRKMNASGFVAKEKKFVLSIELTFPRTAAKVVHKQDSASTVEAVILLELQNRSFANKKDLSKIKGSLTSTAAGGKPVWIVSTRVLSESNLVLPKNAKPVEGEGTPAGESLVKLQSWPEEWAVLVPAYSARLTNESTTRYLEWWSRKRKWEEANPGLAEEQRLQAAVQGVGREKGRAWEGKGRGDGGWGRKRDREGEGQVEDGKRRWGRAEELQDATVEPPAAEMPQTPATTEASTAPTSQSLISNTLLSMLSQRLGRASRPDPSLDPPSMPALSQPAPPSESSPQPSMPTAQPDSARSILTHITAPHRTTLSWLLQTLPDGYSVVEFPELRIVPSDDVKRIRGEKGLEVVELVGEGEEHVEREEKEEAVSTVTQVAGASLGSLGLLAGYGSESDTELEEQVVAVVDEPKAEPKEEDGEEASTVPMNEANTSTLAQLARQHGFLSAPHTTT</sequence>
<keyword evidence="1" id="KW-0597">Phosphoprotein</keyword>
<evidence type="ECO:0000256" key="7">
    <source>
        <dbReference type="PROSITE-ProRule" id="PRU00453"/>
    </source>
</evidence>
<proteinExistence type="inferred from homology"/>
<evidence type="ECO:0000313" key="11">
    <source>
        <dbReference type="Proteomes" id="UP000014071"/>
    </source>
</evidence>
<dbReference type="eggNOG" id="KOG2858">
    <property type="taxonomic scope" value="Eukaryota"/>
</dbReference>
<feature type="compositionally biased region" description="Polar residues" evidence="8">
    <location>
        <begin position="586"/>
        <end position="597"/>
    </location>
</feature>
<dbReference type="PROSITE" id="PS51083">
    <property type="entry name" value="ZF_HIT"/>
    <property type="match status" value="1"/>
</dbReference>
<dbReference type="InterPro" id="IPR007529">
    <property type="entry name" value="Znf_HIT"/>
</dbReference>
<dbReference type="PANTHER" id="PTHR13483">
    <property type="entry name" value="BOX C_D SNORNA PROTEIN 1-RELATED"/>
    <property type="match status" value="1"/>
</dbReference>
<dbReference type="GO" id="GO:0048254">
    <property type="term" value="P:snoRNA localization"/>
    <property type="evidence" value="ECO:0007669"/>
    <property type="project" value="TreeGrafter"/>
</dbReference>
<feature type="region of interest" description="Disordered" evidence="8">
    <location>
        <begin position="569"/>
        <end position="613"/>
    </location>
</feature>
<dbReference type="STRING" id="1305764.R9NWX8"/>
<dbReference type="HOGENOM" id="CLU_030990_0_0_1"/>
<evidence type="ECO:0000256" key="8">
    <source>
        <dbReference type="SAM" id="MobiDB-lite"/>
    </source>
</evidence>
<dbReference type="GeneID" id="24105873"/>
<feature type="region of interest" description="Disordered" evidence="8">
    <location>
        <begin position="417"/>
        <end position="457"/>
    </location>
</feature>
<dbReference type="PANTHER" id="PTHR13483:SF3">
    <property type="entry name" value="BOX C_D SNORNA PROTEIN 1"/>
    <property type="match status" value="1"/>
</dbReference>
<gene>
    <name evidence="10" type="ORF">PHSY_000568</name>
</gene>
<keyword evidence="2" id="KW-0479">Metal-binding</keyword>
<name>R9NWX8_PSEHS</name>
<accession>R9NWX8</accession>
<dbReference type="InterPro" id="IPR051639">
    <property type="entry name" value="BCD1"/>
</dbReference>
<reference evidence="11" key="1">
    <citation type="journal article" date="2013" name="Genome Announc.">
        <title>Draft genome sequence of the basidiomycetous yeast-like fungus Pseudozyma hubeiensis SY62, which produces an abundant amount of the biosurfactant mannosylerythritol lipids.</title>
        <authorList>
            <person name="Konishi M."/>
            <person name="Hatada Y."/>
            <person name="Horiuchi J."/>
        </authorList>
    </citation>
    <scope>NUCLEOTIDE SEQUENCE [LARGE SCALE GENOMIC DNA]</scope>
    <source>
        <strain evidence="11">SY62</strain>
    </source>
</reference>
<keyword evidence="11" id="KW-1185">Reference proteome</keyword>
<dbReference type="CDD" id="cd23023">
    <property type="entry name" value="zf-HIT_BCD1"/>
    <property type="match status" value="1"/>
</dbReference>
<feature type="compositionally biased region" description="Basic and acidic residues" evidence="8">
    <location>
        <begin position="333"/>
        <end position="374"/>
    </location>
</feature>
<feature type="compositionally biased region" description="Pro residues" evidence="8">
    <location>
        <begin position="427"/>
        <end position="444"/>
    </location>
</feature>
<dbReference type="GO" id="GO:0000492">
    <property type="term" value="P:box C/D snoRNP assembly"/>
    <property type="evidence" value="ECO:0007669"/>
    <property type="project" value="TreeGrafter"/>
</dbReference>